<dbReference type="AlphaFoldDB" id="A0AA36N6B0"/>
<evidence type="ECO:0000256" key="4">
    <source>
        <dbReference type="ARBA" id="ARBA00022840"/>
    </source>
</evidence>
<dbReference type="InterPro" id="IPR018303">
    <property type="entry name" value="ATPase_P-typ_P_site"/>
</dbReference>
<evidence type="ECO:0000313" key="17">
    <source>
        <dbReference type="Proteomes" id="UP001178507"/>
    </source>
</evidence>
<evidence type="ECO:0000256" key="12">
    <source>
        <dbReference type="PIRSR" id="PIRSR606539-2"/>
    </source>
</evidence>
<feature type="binding site" evidence="12">
    <location>
        <position position="524"/>
    </location>
    <ligand>
        <name>ATP</name>
        <dbReference type="ChEBI" id="CHEBI:30616"/>
    </ligand>
</feature>
<evidence type="ECO:0000256" key="5">
    <source>
        <dbReference type="ARBA" id="ARBA00022967"/>
    </source>
</evidence>
<keyword evidence="7" id="KW-0915">Sodium</keyword>
<evidence type="ECO:0000256" key="9">
    <source>
        <dbReference type="ARBA" id="ARBA00023201"/>
    </source>
</evidence>
<feature type="binding site" evidence="12">
    <location>
        <position position="346"/>
    </location>
    <ligand>
        <name>ATP</name>
        <dbReference type="ChEBI" id="CHEBI:30616"/>
    </ligand>
</feature>
<accession>A0AA36N6B0</accession>
<dbReference type="InterPro" id="IPR023299">
    <property type="entry name" value="ATPase_P-typ_cyto_dom_N"/>
</dbReference>
<keyword evidence="17" id="KW-1185">Reference proteome</keyword>
<comment type="caution">
    <text evidence="14">Lacks conserved residue(s) required for the propagation of feature annotation.</text>
</comment>
<dbReference type="NCBIfam" id="TIGR01652">
    <property type="entry name" value="ATPase-Plipid"/>
    <property type="match status" value="1"/>
</dbReference>
<dbReference type="Gene3D" id="3.40.1110.10">
    <property type="entry name" value="Calcium-transporting ATPase, cytoplasmic domain N"/>
    <property type="match status" value="1"/>
</dbReference>
<comment type="similarity">
    <text evidence="14">Belongs to the cation transport ATPase (P-type) (TC 3.A.3) family. Type IV subfamily.</text>
</comment>
<dbReference type="GO" id="GO:0000287">
    <property type="term" value="F:magnesium ion binding"/>
    <property type="evidence" value="ECO:0007669"/>
    <property type="project" value="UniProtKB-UniRule"/>
</dbReference>
<dbReference type="GO" id="GO:0005886">
    <property type="term" value="C:plasma membrane"/>
    <property type="evidence" value="ECO:0007669"/>
    <property type="project" value="TreeGrafter"/>
</dbReference>
<dbReference type="Proteomes" id="UP001178507">
    <property type="component" value="Unassembled WGS sequence"/>
</dbReference>
<protein>
    <recommendedName>
        <fullName evidence="14">Phospholipid-transporting ATPase</fullName>
        <ecNumber evidence="14">7.6.2.1</ecNumber>
    </recommendedName>
</protein>
<dbReference type="PANTHER" id="PTHR24092">
    <property type="entry name" value="PROBABLE PHOSPHOLIPID-TRANSPORTING ATPASE"/>
    <property type="match status" value="1"/>
</dbReference>
<keyword evidence="13" id="KW-0479">Metal-binding</keyword>
<keyword evidence="9" id="KW-0739">Sodium transport</keyword>
<keyword evidence="9" id="KW-0813">Transport</keyword>
<dbReference type="PROSITE" id="PS00154">
    <property type="entry name" value="ATPASE_E1_E2"/>
    <property type="match status" value="1"/>
</dbReference>
<comment type="cofactor">
    <cofactor evidence="13">
        <name>Mg(2+)</name>
        <dbReference type="ChEBI" id="CHEBI:18420"/>
    </cofactor>
</comment>
<evidence type="ECO:0000256" key="3">
    <source>
        <dbReference type="ARBA" id="ARBA00022741"/>
    </source>
</evidence>
<feature type="binding site" evidence="12">
    <location>
        <position position="605"/>
    </location>
    <ligand>
        <name>ATP</name>
        <dbReference type="ChEBI" id="CHEBI:30616"/>
    </ligand>
</feature>
<sequence length="621" mass="68803">MFLGNYTPLFHGFIQFYSTFLALLIMMTASAVIAALDDKRRHEADKKTNSQTAHRILLTDTCSSEDVRWADVVVGDILIIEGEGEFPADLVVLASSSEAGGCYVYTANLDGESNLKLKESTACTHQALCGNAGTDRPLLDQAVARLRSLEGEVVAEPPKKSIHSFKGFIEMGSSKEPLEAKNLLLRGTVLKNTSWIIGLVVYTGQDSRMVRNSRAPKAKYANIEKVINRSMLVVVGAQCLISLISDILYVCTRERFYNLWYLFPGGQSQSILLPEWIGYWLTFFVLYSNLMPISLYFTMEVCNAAQAYFIKSDLQMYDEVQDTAANARTTNLCHELGQVSYVFSDKTGTLTQNVMELKRLSVAGAIYGETGEEPGFQGKLAMARARQMSADKAAAIDAVLEVLAVSHTVVCTKDRNGKLKYEAESPDEFALVEAMAGLGWSFTGRTNQGLTVQVATDPGSRTYELLGLNAFTSARKRQSVVVRRPSGEVVLLVKGADDVMQKLADRKQPFPEEHLQVFAKQGLRTLVMGRRRIYEEELRRWQADFAKAQNSMEDREAALAEVADRIERSLEVVGITGIEDKLQVGVEDAIVKIRQAGVKLWVLTGETSWKRPRTSGSALVF</sequence>
<dbReference type="GO" id="GO:0045332">
    <property type="term" value="P:phospholipid translocation"/>
    <property type="evidence" value="ECO:0007669"/>
    <property type="project" value="TreeGrafter"/>
</dbReference>
<dbReference type="GO" id="GO:0008554">
    <property type="term" value="F:P-type sodium transporter activity"/>
    <property type="evidence" value="ECO:0007669"/>
    <property type="project" value="UniProtKB-EC"/>
</dbReference>
<feature type="binding site" evidence="12">
    <location>
        <position position="347"/>
    </location>
    <ligand>
        <name>ATP</name>
        <dbReference type="ChEBI" id="CHEBI:30616"/>
    </ligand>
</feature>
<keyword evidence="5 14" id="KW-1278">Translocase</keyword>
<reference evidence="16" key="1">
    <citation type="submission" date="2023-08" db="EMBL/GenBank/DDBJ databases">
        <authorList>
            <person name="Chen Y."/>
            <person name="Shah S."/>
            <person name="Dougan E. K."/>
            <person name="Thang M."/>
            <person name="Chan C."/>
        </authorList>
    </citation>
    <scope>NUCLEOTIDE SEQUENCE</scope>
</reference>
<dbReference type="EC" id="7.6.2.1" evidence="14"/>
<evidence type="ECO:0000256" key="2">
    <source>
        <dbReference type="ARBA" id="ARBA00022692"/>
    </source>
</evidence>
<feature type="binding site" evidence="12">
    <location>
        <position position="471"/>
    </location>
    <ligand>
        <name>ATP</name>
        <dbReference type="ChEBI" id="CHEBI:30616"/>
    </ligand>
</feature>
<keyword evidence="2 14" id="KW-0812">Transmembrane</keyword>
<dbReference type="GO" id="GO:0005524">
    <property type="term" value="F:ATP binding"/>
    <property type="evidence" value="ECO:0007669"/>
    <property type="project" value="UniProtKB-UniRule"/>
</dbReference>
<dbReference type="SUPFAM" id="SSF81660">
    <property type="entry name" value="Metal cation-transporting ATPase, ATP-binding domain N"/>
    <property type="match status" value="1"/>
</dbReference>
<feature type="binding site" evidence="12">
    <location>
        <position position="604"/>
    </location>
    <ligand>
        <name>ATP</name>
        <dbReference type="ChEBI" id="CHEBI:30616"/>
    </ligand>
</feature>
<proteinExistence type="inferred from homology"/>
<evidence type="ECO:0000259" key="15">
    <source>
        <dbReference type="Pfam" id="PF00122"/>
    </source>
</evidence>
<evidence type="ECO:0000256" key="6">
    <source>
        <dbReference type="ARBA" id="ARBA00022989"/>
    </source>
</evidence>
<dbReference type="EMBL" id="CAUJNA010002269">
    <property type="protein sequence ID" value="CAJ1392125.1"/>
    <property type="molecule type" value="Genomic_DNA"/>
</dbReference>
<keyword evidence="8 14" id="KW-0472">Membrane</keyword>
<feature type="binding site" evidence="12">
    <location>
        <position position="494"/>
    </location>
    <ligand>
        <name>ATP</name>
        <dbReference type="ChEBI" id="CHEBI:30616"/>
    </ligand>
</feature>
<gene>
    <name evidence="16" type="ORF">EVOR1521_LOCUS17299</name>
</gene>
<comment type="catalytic activity">
    <reaction evidence="10">
        <text>Na(+)(in) + ATP + H2O = Na(+)(out) + ADP + phosphate + H(+)</text>
        <dbReference type="Rhea" id="RHEA:14633"/>
        <dbReference type="ChEBI" id="CHEBI:15377"/>
        <dbReference type="ChEBI" id="CHEBI:15378"/>
        <dbReference type="ChEBI" id="CHEBI:29101"/>
        <dbReference type="ChEBI" id="CHEBI:30616"/>
        <dbReference type="ChEBI" id="CHEBI:43474"/>
        <dbReference type="ChEBI" id="CHEBI:456216"/>
        <dbReference type="EC" id="7.2.2.3"/>
    </reaction>
    <physiologicalReaction direction="left-to-right" evidence="10">
        <dbReference type="Rhea" id="RHEA:14634"/>
    </physiologicalReaction>
</comment>
<dbReference type="InterPro" id="IPR006539">
    <property type="entry name" value="P-type_ATPase_IV"/>
</dbReference>
<feature type="transmembrane region" description="Helical" evidence="14">
    <location>
        <begin position="12"/>
        <end position="36"/>
    </location>
</feature>
<evidence type="ECO:0000256" key="1">
    <source>
        <dbReference type="ARBA" id="ARBA00004141"/>
    </source>
</evidence>
<feature type="transmembrane region" description="Helical" evidence="14">
    <location>
        <begin position="231"/>
        <end position="250"/>
    </location>
</feature>
<evidence type="ECO:0000256" key="14">
    <source>
        <dbReference type="RuleBase" id="RU362033"/>
    </source>
</evidence>
<dbReference type="GO" id="GO:0140326">
    <property type="term" value="F:ATPase-coupled intramembrane lipid transporter activity"/>
    <property type="evidence" value="ECO:0007669"/>
    <property type="project" value="UniProtKB-EC"/>
</dbReference>
<feature type="domain" description="P-type ATPase A" evidence="15">
    <location>
        <begin position="63"/>
        <end position="209"/>
    </location>
</feature>
<evidence type="ECO:0000256" key="8">
    <source>
        <dbReference type="ARBA" id="ARBA00023136"/>
    </source>
</evidence>
<keyword evidence="13 14" id="KW-0460">Magnesium</keyword>
<comment type="catalytic activity">
    <reaction evidence="14">
        <text>ATP + H2O + phospholipidSide 1 = ADP + phosphate + phospholipidSide 2.</text>
        <dbReference type="EC" id="7.6.2.1"/>
    </reaction>
</comment>
<evidence type="ECO:0000256" key="13">
    <source>
        <dbReference type="PIRSR" id="PIRSR606539-3"/>
    </source>
</evidence>
<dbReference type="FunFam" id="3.40.50.1000:FF:000001">
    <property type="entry name" value="Phospholipid-transporting ATPase IC"/>
    <property type="match status" value="1"/>
</dbReference>
<dbReference type="Pfam" id="PF13246">
    <property type="entry name" value="Cation_ATPase"/>
    <property type="match status" value="1"/>
</dbReference>
<organism evidence="16 17">
    <name type="scientific">Effrenium voratum</name>
    <dbReference type="NCBI Taxonomy" id="2562239"/>
    <lineage>
        <taxon>Eukaryota</taxon>
        <taxon>Sar</taxon>
        <taxon>Alveolata</taxon>
        <taxon>Dinophyceae</taxon>
        <taxon>Suessiales</taxon>
        <taxon>Symbiodiniaceae</taxon>
        <taxon>Effrenium</taxon>
    </lineage>
</organism>
<evidence type="ECO:0000256" key="11">
    <source>
        <dbReference type="PIRSR" id="PIRSR606539-1"/>
    </source>
</evidence>
<comment type="subcellular location">
    <subcellularLocation>
        <location evidence="1 14">Membrane</location>
        <topology evidence="1 14">Multi-pass membrane protein</topology>
    </subcellularLocation>
</comment>
<dbReference type="InterPro" id="IPR036412">
    <property type="entry name" value="HAD-like_sf"/>
</dbReference>
<feature type="binding site" evidence="12">
    <location>
        <position position="345"/>
    </location>
    <ligand>
        <name>ATP</name>
        <dbReference type="ChEBI" id="CHEBI:30616"/>
    </ligand>
</feature>
<evidence type="ECO:0000256" key="7">
    <source>
        <dbReference type="ARBA" id="ARBA00023053"/>
    </source>
</evidence>
<dbReference type="SUPFAM" id="SSF81653">
    <property type="entry name" value="Calcium ATPase, transduction domain A"/>
    <property type="match status" value="1"/>
</dbReference>
<keyword evidence="6 14" id="KW-1133">Transmembrane helix</keyword>
<keyword evidence="9" id="KW-0406">Ion transport</keyword>
<dbReference type="Pfam" id="PF00122">
    <property type="entry name" value="E1-E2_ATPase"/>
    <property type="match status" value="1"/>
</dbReference>
<feature type="binding site" evidence="13">
    <location>
        <position position="345"/>
    </location>
    <ligand>
        <name>Mg(2+)</name>
        <dbReference type="ChEBI" id="CHEBI:18420"/>
    </ligand>
</feature>
<dbReference type="SUPFAM" id="SSF56784">
    <property type="entry name" value="HAD-like"/>
    <property type="match status" value="1"/>
</dbReference>
<keyword evidence="4 12" id="KW-0067">ATP-binding</keyword>
<dbReference type="SUPFAM" id="SSF81665">
    <property type="entry name" value="Calcium ATPase, transmembrane domain M"/>
    <property type="match status" value="1"/>
</dbReference>
<comment type="caution">
    <text evidence="16">The sequence shown here is derived from an EMBL/GenBank/DDBJ whole genome shotgun (WGS) entry which is preliminary data.</text>
</comment>
<name>A0AA36N6B0_9DINO</name>
<dbReference type="Gene3D" id="2.70.150.10">
    <property type="entry name" value="Calcium-transporting ATPase, cytoplasmic transduction domain A"/>
    <property type="match status" value="1"/>
</dbReference>
<keyword evidence="3 12" id="KW-0547">Nucleotide-binding</keyword>
<evidence type="ECO:0000313" key="16">
    <source>
        <dbReference type="EMBL" id="CAJ1392125.1"/>
    </source>
</evidence>
<evidence type="ECO:0000256" key="10">
    <source>
        <dbReference type="ARBA" id="ARBA00049499"/>
    </source>
</evidence>
<feature type="binding site" evidence="12">
    <location>
        <position position="428"/>
    </location>
    <ligand>
        <name>ATP</name>
        <dbReference type="ChEBI" id="CHEBI:30616"/>
    </ligand>
</feature>
<feature type="binding site" evidence="13">
    <location>
        <position position="347"/>
    </location>
    <ligand>
        <name>Mg(2+)</name>
        <dbReference type="ChEBI" id="CHEBI:18420"/>
    </ligand>
</feature>
<dbReference type="InterPro" id="IPR008250">
    <property type="entry name" value="ATPase_P-typ_transduc_dom_A_sf"/>
</dbReference>
<dbReference type="InterPro" id="IPR059000">
    <property type="entry name" value="ATPase_P-type_domA"/>
</dbReference>
<dbReference type="InterPro" id="IPR023298">
    <property type="entry name" value="ATPase_P-typ_TM_dom_sf"/>
</dbReference>
<feature type="active site" description="4-aspartylphosphate intermediate" evidence="11">
    <location>
        <position position="345"/>
    </location>
</feature>
<feature type="transmembrane region" description="Helical" evidence="14">
    <location>
        <begin position="270"/>
        <end position="290"/>
    </location>
</feature>